<dbReference type="Proteomes" id="UP001595741">
    <property type="component" value="Unassembled WGS sequence"/>
</dbReference>
<keyword evidence="2" id="KW-0238">DNA-binding</keyword>
<accession>A0ABV7RIA3</accession>
<dbReference type="SUPFAM" id="SSF48008">
    <property type="entry name" value="GntR ligand-binding domain-like"/>
    <property type="match status" value="1"/>
</dbReference>
<dbReference type="InterPro" id="IPR000524">
    <property type="entry name" value="Tscrpt_reg_HTH_GntR"/>
</dbReference>
<dbReference type="InterPro" id="IPR036390">
    <property type="entry name" value="WH_DNA-bd_sf"/>
</dbReference>
<evidence type="ECO:0000256" key="2">
    <source>
        <dbReference type="ARBA" id="ARBA00023125"/>
    </source>
</evidence>
<dbReference type="Pfam" id="PF07729">
    <property type="entry name" value="FCD"/>
    <property type="match status" value="1"/>
</dbReference>
<organism evidence="5 6">
    <name type="scientific">Vogesella facilis</name>
    <dbReference type="NCBI Taxonomy" id="1655232"/>
    <lineage>
        <taxon>Bacteria</taxon>
        <taxon>Pseudomonadati</taxon>
        <taxon>Pseudomonadota</taxon>
        <taxon>Betaproteobacteria</taxon>
        <taxon>Neisseriales</taxon>
        <taxon>Chromobacteriaceae</taxon>
        <taxon>Vogesella</taxon>
    </lineage>
</organism>
<gene>
    <name evidence="5" type="ORF">ACFOLG_07615</name>
</gene>
<evidence type="ECO:0000256" key="1">
    <source>
        <dbReference type="ARBA" id="ARBA00023015"/>
    </source>
</evidence>
<dbReference type="SUPFAM" id="SSF46785">
    <property type="entry name" value="Winged helix' DNA-binding domain"/>
    <property type="match status" value="1"/>
</dbReference>
<evidence type="ECO:0000313" key="6">
    <source>
        <dbReference type="Proteomes" id="UP001595741"/>
    </source>
</evidence>
<dbReference type="InterPro" id="IPR036388">
    <property type="entry name" value="WH-like_DNA-bd_sf"/>
</dbReference>
<dbReference type="SMART" id="SM00895">
    <property type="entry name" value="FCD"/>
    <property type="match status" value="1"/>
</dbReference>
<dbReference type="EMBL" id="JBHRXN010000017">
    <property type="protein sequence ID" value="MFC3532051.1"/>
    <property type="molecule type" value="Genomic_DNA"/>
</dbReference>
<dbReference type="PANTHER" id="PTHR43537:SF53">
    <property type="entry name" value="HTH-TYPE TRANSCRIPTIONAL REPRESSOR NANR"/>
    <property type="match status" value="1"/>
</dbReference>
<evidence type="ECO:0000259" key="4">
    <source>
        <dbReference type="PROSITE" id="PS50949"/>
    </source>
</evidence>
<keyword evidence="3" id="KW-0804">Transcription</keyword>
<reference evidence="6" key="1">
    <citation type="journal article" date="2019" name="Int. J. Syst. Evol. Microbiol.">
        <title>The Global Catalogue of Microorganisms (GCM) 10K type strain sequencing project: providing services to taxonomists for standard genome sequencing and annotation.</title>
        <authorList>
            <consortium name="The Broad Institute Genomics Platform"/>
            <consortium name="The Broad Institute Genome Sequencing Center for Infectious Disease"/>
            <person name="Wu L."/>
            <person name="Ma J."/>
        </authorList>
    </citation>
    <scope>NUCLEOTIDE SEQUENCE [LARGE SCALE GENOMIC DNA]</scope>
    <source>
        <strain evidence="6">KCTC 42742</strain>
    </source>
</reference>
<evidence type="ECO:0000313" key="5">
    <source>
        <dbReference type="EMBL" id="MFC3532051.1"/>
    </source>
</evidence>
<protein>
    <submittedName>
        <fullName evidence="5">GntR family transcriptional regulator</fullName>
    </submittedName>
</protein>
<comment type="caution">
    <text evidence="5">The sequence shown here is derived from an EMBL/GenBank/DDBJ whole genome shotgun (WGS) entry which is preliminary data.</text>
</comment>
<proteinExistence type="predicted"/>
<dbReference type="Gene3D" id="1.20.120.530">
    <property type="entry name" value="GntR ligand-binding domain-like"/>
    <property type="match status" value="1"/>
</dbReference>
<dbReference type="SMART" id="SM00345">
    <property type="entry name" value="HTH_GNTR"/>
    <property type="match status" value="1"/>
</dbReference>
<dbReference type="CDD" id="cd07377">
    <property type="entry name" value="WHTH_GntR"/>
    <property type="match status" value="1"/>
</dbReference>
<keyword evidence="1" id="KW-0805">Transcription regulation</keyword>
<dbReference type="PANTHER" id="PTHR43537">
    <property type="entry name" value="TRANSCRIPTIONAL REGULATOR, GNTR FAMILY"/>
    <property type="match status" value="1"/>
</dbReference>
<dbReference type="Gene3D" id="1.10.10.10">
    <property type="entry name" value="Winged helix-like DNA-binding domain superfamily/Winged helix DNA-binding domain"/>
    <property type="match status" value="1"/>
</dbReference>
<dbReference type="InterPro" id="IPR011711">
    <property type="entry name" value="GntR_C"/>
</dbReference>
<dbReference type="RefSeq" id="WP_386090303.1">
    <property type="nucleotide sequence ID" value="NZ_JBHRXN010000017.1"/>
</dbReference>
<evidence type="ECO:0000256" key="3">
    <source>
        <dbReference type="ARBA" id="ARBA00023163"/>
    </source>
</evidence>
<keyword evidence="6" id="KW-1185">Reference proteome</keyword>
<dbReference type="PRINTS" id="PR00035">
    <property type="entry name" value="HTHGNTR"/>
</dbReference>
<dbReference type="InterPro" id="IPR008920">
    <property type="entry name" value="TF_FadR/GntR_C"/>
</dbReference>
<dbReference type="Pfam" id="PF00392">
    <property type="entry name" value="GntR"/>
    <property type="match status" value="1"/>
</dbReference>
<name>A0ABV7RIA3_9NEIS</name>
<sequence>MSDAAPPAGQASAPRTSDRKVALAQVLRQRILTMELAPGAVLDEQALSEEFGLSRPPVRELMRQMAAEGYIELEANRAARVASMNYQSLRNFFLAAPLLYTATTKLAALDATPAEIGNLKAIQAQFRNAVNRGDVDSRVYYNDQFHLAIGKMAHNPYLLPSLNRLLIDHARLAKTFYQPNNRHMQDDLAAAVQQHDEIIEAIERRDADAAVEIVRAHLDLSRRNMAMYVTPEGLDIPLEV</sequence>
<dbReference type="PROSITE" id="PS50949">
    <property type="entry name" value="HTH_GNTR"/>
    <property type="match status" value="1"/>
</dbReference>
<feature type="domain" description="HTH gntR-type" evidence="4">
    <location>
        <begin position="17"/>
        <end position="84"/>
    </location>
</feature>